<evidence type="ECO:0000256" key="5">
    <source>
        <dbReference type="SAM" id="Phobius"/>
    </source>
</evidence>
<feature type="transmembrane region" description="Helical" evidence="5">
    <location>
        <begin position="58"/>
        <end position="80"/>
    </location>
</feature>
<dbReference type="InterPro" id="IPR000276">
    <property type="entry name" value="GPCR_Rhodpsn"/>
</dbReference>
<dbReference type="EMBL" id="JAINUG010000467">
    <property type="protein sequence ID" value="KAJ8367561.1"/>
    <property type="molecule type" value="Genomic_DNA"/>
</dbReference>
<dbReference type="PANTHER" id="PTHR26451">
    <property type="entry name" value="G_PROTEIN_RECEP_F1_2 DOMAIN-CONTAINING PROTEIN"/>
    <property type="match status" value="1"/>
</dbReference>
<proteinExistence type="predicted"/>
<dbReference type="GO" id="GO:0016020">
    <property type="term" value="C:membrane"/>
    <property type="evidence" value="ECO:0007669"/>
    <property type="project" value="UniProtKB-SubCell"/>
</dbReference>
<dbReference type="SUPFAM" id="SSF81321">
    <property type="entry name" value="Family A G protein-coupled receptor-like"/>
    <property type="match status" value="1"/>
</dbReference>
<dbReference type="PROSITE" id="PS50262">
    <property type="entry name" value="G_PROTEIN_RECEP_F1_2"/>
    <property type="match status" value="1"/>
</dbReference>
<evidence type="ECO:0000256" key="1">
    <source>
        <dbReference type="ARBA" id="ARBA00004370"/>
    </source>
</evidence>
<keyword evidence="3 5" id="KW-1133">Transmembrane helix</keyword>
<keyword evidence="2 5" id="KW-0812">Transmembrane</keyword>
<dbReference type="AlphaFoldDB" id="A0AAD7R828"/>
<comment type="caution">
    <text evidence="7">The sequence shown here is derived from an EMBL/GenBank/DDBJ whole genome shotgun (WGS) entry which is preliminary data.</text>
</comment>
<evidence type="ECO:0000313" key="7">
    <source>
        <dbReference type="EMBL" id="KAJ8367561.1"/>
    </source>
</evidence>
<dbReference type="GO" id="GO:0004930">
    <property type="term" value="F:G protein-coupled receptor activity"/>
    <property type="evidence" value="ECO:0007669"/>
    <property type="project" value="InterPro"/>
</dbReference>
<feature type="domain" description="G-protein coupled receptors family 1 profile" evidence="6">
    <location>
        <begin position="37"/>
        <end position="285"/>
    </location>
</feature>
<feature type="transmembrane region" description="Helical" evidence="5">
    <location>
        <begin position="25"/>
        <end position="46"/>
    </location>
</feature>
<name>A0AAD7R828_9TELE</name>
<organism evidence="7 8">
    <name type="scientific">Aldrovandia affinis</name>
    <dbReference type="NCBI Taxonomy" id="143900"/>
    <lineage>
        <taxon>Eukaryota</taxon>
        <taxon>Metazoa</taxon>
        <taxon>Chordata</taxon>
        <taxon>Craniata</taxon>
        <taxon>Vertebrata</taxon>
        <taxon>Euteleostomi</taxon>
        <taxon>Actinopterygii</taxon>
        <taxon>Neopterygii</taxon>
        <taxon>Teleostei</taxon>
        <taxon>Notacanthiformes</taxon>
        <taxon>Halosauridae</taxon>
        <taxon>Aldrovandia</taxon>
    </lineage>
</organism>
<dbReference type="InterPro" id="IPR017452">
    <property type="entry name" value="GPCR_Rhodpsn_7TM"/>
</dbReference>
<evidence type="ECO:0000313" key="8">
    <source>
        <dbReference type="Proteomes" id="UP001221898"/>
    </source>
</evidence>
<feature type="transmembrane region" description="Helical" evidence="5">
    <location>
        <begin position="136"/>
        <end position="161"/>
    </location>
</feature>
<evidence type="ECO:0000256" key="4">
    <source>
        <dbReference type="ARBA" id="ARBA00023136"/>
    </source>
</evidence>
<comment type="subcellular location">
    <subcellularLocation>
        <location evidence="1">Membrane</location>
    </subcellularLocation>
</comment>
<dbReference type="PANTHER" id="PTHR26451:SF998">
    <property type="entry name" value="ODORANT RECEPTOR-RELATED"/>
    <property type="match status" value="1"/>
</dbReference>
<feature type="transmembrane region" description="Helical" evidence="5">
    <location>
        <begin position="190"/>
        <end position="208"/>
    </location>
</feature>
<dbReference type="FunFam" id="1.20.1070.10:FF:000096">
    <property type="entry name" value="Odorant receptor 131-2"/>
    <property type="match status" value="1"/>
</dbReference>
<reference evidence="7" key="1">
    <citation type="journal article" date="2023" name="Science">
        <title>Genome structures resolve the early diversification of teleost fishes.</title>
        <authorList>
            <person name="Parey E."/>
            <person name="Louis A."/>
            <person name="Montfort J."/>
            <person name="Bouchez O."/>
            <person name="Roques C."/>
            <person name="Iampietro C."/>
            <person name="Lluch J."/>
            <person name="Castinel A."/>
            <person name="Donnadieu C."/>
            <person name="Desvignes T."/>
            <person name="Floi Bucao C."/>
            <person name="Jouanno E."/>
            <person name="Wen M."/>
            <person name="Mejri S."/>
            <person name="Dirks R."/>
            <person name="Jansen H."/>
            <person name="Henkel C."/>
            <person name="Chen W.J."/>
            <person name="Zahm M."/>
            <person name="Cabau C."/>
            <person name="Klopp C."/>
            <person name="Thompson A.W."/>
            <person name="Robinson-Rechavi M."/>
            <person name="Braasch I."/>
            <person name="Lecointre G."/>
            <person name="Bobe J."/>
            <person name="Postlethwait J.H."/>
            <person name="Berthelot C."/>
            <person name="Roest Crollius H."/>
            <person name="Guiguen Y."/>
        </authorList>
    </citation>
    <scope>NUCLEOTIDE SEQUENCE</scope>
    <source>
        <strain evidence="7">NC1722</strain>
    </source>
</reference>
<dbReference type="GO" id="GO:0004984">
    <property type="term" value="F:olfactory receptor activity"/>
    <property type="evidence" value="ECO:0007669"/>
    <property type="project" value="TreeGrafter"/>
</dbReference>
<accession>A0AAD7R828</accession>
<gene>
    <name evidence="7" type="ORF">AAFF_G00314920</name>
</gene>
<dbReference type="GO" id="GO:0005549">
    <property type="term" value="F:odorant binding"/>
    <property type="evidence" value="ECO:0007669"/>
    <property type="project" value="TreeGrafter"/>
</dbReference>
<evidence type="ECO:0000256" key="3">
    <source>
        <dbReference type="ARBA" id="ARBA00022989"/>
    </source>
</evidence>
<keyword evidence="8" id="KW-1185">Reference proteome</keyword>
<feature type="transmembrane region" description="Helical" evidence="5">
    <location>
        <begin position="228"/>
        <end position="247"/>
    </location>
</feature>
<keyword evidence="4 5" id="KW-0472">Membrane</keyword>
<evidence type="ECO:0000259" key="6">
    <source>
        <dbReference type="PROSITE" id="PS50262"/>
    </source>
</evidence>
<evidence type="ECO:0000256" key="2">
    <source>
        <dbReference type="ARBA" id="ARBA00022692"/>
    </source>
</evidence>
<sequence length="318" mass="35789">MNSTVTAQNITASTSPFFHAFLKNFVLVFLGFSINYVNGTLVLTFFRNRVFYDNPRYTLYIHMVLTDMVQLSVAIALHVISYALPAINVAVCCCLLLVASFTTMTTPLNLVGMAIERYVAVCDPLRHAQICTLRRTYALIALVRAVGAVPGLADLALLMLFRPMSFFRSRILCYHRSAFLTPSRGLKNRVAHALYMSLVWLALIYAYLRVLRAARSASTDPGSARKACNTIALHGAQLLLCMLAYVTPAVDAALMLHYPQLRSQVLFLTYLVSYVLPRILSPLIYGVRDERFWKYTRDYWQCACRRTKVEPGTSTAVK</sequence>
<dbReference type="Gene3D" id="1.20.1070.10">
    <property type="entry name" value="Rhodopsin 7-helix transmembrane proteins"/>
    <property type="match status" value="1"/>
</dbReference>
<protein>
    <recommendedName>
        <fullName evidence="6">G-protein coupled receptors family 1 profile domain-containing protein</fullName>
    </recommendedName>
</protein>
<feature type="transmembrane region" description="Helical" evidence="5">
    <location>
        <begin position="267"/>
        <end position="287"/>
    </location>
</feature>
<dbReference type="Proteomes" id="UP001221898">
    <property type="component" value="Unassembled WGS sequence"/>
</dbReference>
<dbReference type="InterPro" id="IPR052921">
    <property type="entry name" value="GPCR1_Superfamily_Member"/>
</dbReference>
<dbReference type="Pfam" id="PF00001">
    <property type="entry name" value="7tm_1"/>
    <property type="match status" value="1"/>
</dbReference>
<feature type="transmembrane region" description="Helical" evidence="5">
    <location>
        <begin position="86"/>
        <end position="115"/>
    </location>
</feature>